<name>A0A1Y0L023_9MOLU</name>
<dbReference type="RefSeq" id="WP_100254311.1">
    <property type="nucleotide sequence ID" value="NZ_CP015819.1"/>
</dbReference>
<protein>
    <recommendedName>
        <fullName evidence="4">DUF4064 domain-containing protein</fullName>
    </recommendedName>
</protein>
<evidence type="ECO:0000256" key="1">
    <source>
        <dbReference type="SAM" id="Phobius"/>
    </source>
</evidence>
<proteinExistence type="predicted"/>
<dbReference type="Proteomes" id="UP000231179">
    <property type="component" value="Chromosome"/>
</dbReference>
<keyword evidence="1" id="KW-0812">Transmembrane</keyword>
<sequence>MKSVAKTINNVGSYIFLTSLIPIMTFAIILIGIKHLIESGLETFSDFGEWLKSILSPSLETISQLGVIILTVSLVLFVVVLIQTIFNNMKKEILVVLGSLISFLVGFALFWIGAIPFFKTVNDPSSISLVTGLLFIYLGISGTLMVSGSALYLLAFFLFKKRTKASKKTD</sequence>
<organism evidence="2 3">
    <name type="scientific">Spiroplasma clarkii</name>
    <dbReference type="NCBI Taxonomy" id="2139"/>
    <lineage>
        <taxon>Bacteria</taxon>
        <taxon>Bacillati</taxon>
        <taxon>Mycoplasmatota</taxon>
        <taxon>Mollicutes</taxon>
        <taxon>Entomoplasmatales</taxon>
        <taxon>Spiroplasmataceae</taxon>
        <taxon>Spiroplasma</taxon>
    </lineage>
</organism>
<dbReference type="EMBL" id="CP024870">
    <property type="protein sequence ID" value="ATX70747.1"/>
    <property type="molecule type" value="Genomic_DNA"/>
</dbReference>
<keyword evidence="1" id="KW-1133">Transmembrane helix</keyword>
<dbReference type="AlphaFoldDB" id="A0A1Y0L023"/>
<feature type="transmembrane region" description="Helical" evidence="1">
    <location>
        <begin position="12"/>
        <end position="33"/>
    </location>
</feature>
<dbReference type="KEGG" id="scla:SCLARK_00660"/>
<keyword evidence="1" id="KW-0472">Membrane</keyword>
<evidence type="ECO:0000313" key="3">
    <source>
        <dbReference type="Proteomes" id="UP000231179"/>
    </source>
</evidence>
<feature type="transmembrane region" description="Helical" evidence="1">
    <location>
        <begin position="65"/>
        <end position="86"/>
    </location>
</feature>
<gene>
    <name evidence="2" type="ORF">SCLAR_v1c04230</name>
</gene>
<accession>A0A1Y0L023</accession>
<feature type="transmembrane region" description="Helical" evidence="1">
    <location>
        <begin position="93"/>
        <end position="114"/>
    </location>
</feature>
<feature type="transmembrane region" description="Helical" evidence="1">
    <location>
        <begin position="134"/>
        <end position="159"/>
    </location>
</feature>
<reference evidence="2 3" key="1">
    <citation type="submission" date="2017-11" db="EMBL/GenBank/DDBJ databases">
        <title>Complete genome sequence of Spiroplasma clarkii CN-5 (DSM 19994).</title>
        <authorList>
            <person name="Tsai Y.-M."/>
            <person name="Chang A."/>
            <person name="Lo W.-S."/>
            <person name="Kuo C.-H."/>
        </authorList>
    </citation>
    <scope>NUCLEOTIDE SEQUENCE [LARGE SCALE GENOMIC DNA]</scope>
    <source>
        <strain evidence="2 3">CN-5</strain>
    </source>
</reference>
<evidence type="ECO:0000313" key="2">
    <source>
        <dbReference type="EMBL" id="ATX70747.1"/>
    </source>
</evidence>
<keyword evidence="3" id="KW-1185">Reference proteome</keyword>
<evidence type="ECO:0008006" key="4">
    <source>
        <dbReference type="Google" id="ProtNLM"/>
    </source>
</evidence>